<dbReference type="EMBL" id="JARKIB010000065">
    <property type="protein sequence ID" value="KAJ7750631.1"/>
    <property type="molecule type" value="Genomic_DNA"/>
</dbReference>
<accession>A0AAD7IUB0</accession>
<name>A0AAD7IUB0_9AGAR</name>
<dbReference type="Proteomes" id="UP001215598">
    <property type="component" value="Unassembled WGS sequence"/>
</dbReference>
<keyword evidence="2" id="KW-1185">Reference proteome</keyword>
<protein>
    <submittedName>
        <fullName evidence="1">Uncharacterized protein</fullName>
    </submittedName>
</protein>
<evidence type="ECO:0000313" key="2">
    <source>
        <dbReference type="Proteomes" id="UP001215598"/>
    </source>
</evidence>
<sequence>MSARSHSHLGVSVVPIESRIGTRCRALRPALTRVPSARGPSFDAKSIAPGHRGLALSFFSIPAPALLTHFLPSLVLLSCTPPPSPSHPHPHPRCHADAVRSRDARGVSFPRLAFTQMGSASGRARLPCTPDRAPLLSPPSTHSILHILNTYKQTLSACNSE</sequence>
<reference evidence="1" key="1">
    <citation type="submission" date="2023-03" db="EMBL/GenBank/DDBJ databases">
        <title>Massive genome expansion in bonnet fungi (Mycena s.s.) driven by repeated elements and novel gene families across ecological guilds.</title>
        <authorList>
            <consortium name="Lawrence Berkeley National Laboratory"/>
            <person name="Harder C.B."/>
            <person name="Miyauchi S."/>
            <person name="Viragh M."/>
            <person name="Kuo A."/>
            <person name="Thoen E."/>
            <person name="Andreopoulos B."/>
            <person name="Lu D."/>
            <person name="Skrede I."/>
            <person name="Drula E."/>
            <person name="Henrissat B."/>
            <person name="Morin E."/>
            <person name="Kohler A."/>
            <person name="Barry K."/>
            <person name="LaButti K."/>
            <person name="Morin E."/>
            <person name="Salamov A."/>
            <person name="Lipzen A."/>
            <person name="Mereny Z."/>
            <person name="Hegedus B."/>
            <person name="Baldrian P."/>
            <person name="Stursova M."/>
            <person name="Weitz H."/>
            <person name="Taylor A."/>
            <person name="Grigoriev I.V."/>
            <person name="Nagy L.G."/>
            <person name="Martin F."/>
            <person name="Kauserud H."/>
        </authorList>
    </citation>
    <scope>NUCLEOTIDE SEQUENCE</scope>
    <source>
        <strain evidence="1">CBHHK182m</strain>
    </source>
</reference>
<evidence type="ECO:0000313" key="1">
    <source>
        <dbReference type="EMBL" id="KAJ7750631.1"/>
    </source>
</evidence>
<organism evidence="1 2">
    <name type="scientific">Mycena metata</name>
    <dbReference type="NCBI Taxonomy" id="1033252"/>
    <lineage>
        <taxon>Eukaryota</taxon>
        <taxon>Fungi</taxon>
        <taxon>Dikarya</taxon>
        <taxon>Basidiomycota</taxon>
        <taxon>Agaricomycotina</taxon>
        <taxon>Agaricomycetes</taxon>
        <taxon>Agaricomycetidae</taxon>
        <taxon>Agaricales</taxon>
        <taxon>Marasmiineae</taxon>
        <taxon>Mycenaceae</taxon>
        <taxon>Mycena</taxon>
    </lineage>
</organism>
<proteinExistence type="predicted"/>
<comment type="caution">
    <text evidence="1">The sequence shown here is derived from an EMBL/GenBank/DDBJ whole genome shotgun (WGS) entry which is preliminary data.</text>
</comment>
<dbReference type="AlphaFoldDB" id="A0AAD7IUB0"/>
<gene>
    <name evidence="1" type="ORF">B0H16DRAFT_1887786</name>
</gene>